<evidence type="ECO:0000313" key="3">
    <source>
        <dbReference type="Proteomes" id="UP001215598"/>
    </source>
</evidence>
<comment type="caution">
    <text evidence="2">The sequence shown here is derived from an EMBL/GenBank/DDBJ whole genome shotgun (WGS) entry which is preliminary data.</text>
</comment>
<dbReference type="AlphaFoldDB" id="A0AAD7P3T2"/>
<sequence>MAKVKRQPQRLQETPQRLPEKPLPERVADRTLWQSYLALPANTRLKFSVAMAVFAVTGLAVSNYLEKKISASEDKSSDT</sequence>
<dbReference type="Proteomes" id="UP001215598">
    <property type="component" value="Unassembled WGS sequence"/>
</dbReference>
<proteinExistence type="predicted"/>
<name>A0AAD7P3T2_9AGAR</name>
<reference evidence="2" key="1">
    <citation type="submission" date="2023-03" db="EMBL/GenBank/DDBJ databases">
        <title>Massive genome expansion in bonnet fungi (Mycena s.s.) driven by repeated elements and novel gene families across ecological guilds.</title>
        <authorList>
            <consortium name="Lawrence Berkeley National Laboratory"/>
            <person name="Harder C.B."/>
            <person name="Miyauchi S."/>
            <person name="Viragh M."/>
            <person name="Kuo A."/>
            <person name="Thoen E."/>
            <person name="Andreopoulos B."/>
            <person name="Lu D."/>
            <person name="Skrede I."/>
            <person name="Drula E."/>
            <person name="Henrissat B."/>
            <person name="Morin E."/>
            <person name="Kohler A."/>
            <person name="Barry K."/>
            <person name="LaButti K."/>
            <person name="Morin E."/>
            <person name="Salamov A."/>
            <person name="Lipzen A."/>
            <person name="Mereny Z."/>
            <person name="Hegedus B."/>
            <person name="Baldrian P."/>
            <person name="Stursova M."/>
            <person name="Weitz H."/>
            <person name="Taylor A."/>
            <person name="Grigoriev I.V."/>
            <person name="Nagy L.G."/>
            <person name="Martin F."/>
            <person name="Kauserud H."/>
        </authorList>
    </citation>
    <scope>NUCLEOTIDE SEQUENCE</scope>
    <source>
        <strain evidence="2">CBHHK182m</strain>
    </source>
</reference>
<accession>A0AAD7P3T2</accession>
<protein>
    <submittedName>
        <fullName evidence="2">Uncharacterized protein</fullName>
    </submittedName>
</protein>
<feature type="region of interest" description="Disordered" evidence="1">
    <location>
        <begin position="1"/>
        <end position="23"/>
    </location>
</feature>
<organism evidence="2 3">
    <name type="scientific">Mycena metata</name>
    <dbReference type="NCBI Taxonomy" id="1033252"/>
    <lineage>
        <taxon>Eukaryota</taxon>
        <taxon>Fungi</taxon>
        <taxon>Dikarya</taxon>
        <taxon>Basidiomycota</taxon>
        <taxon>Agaricomycotina</taxon>
        <taxon>Agaricomycetes</taxon>
        <taxon>Agaricomycetidae</taxon>
        <taxon>Agaricales</taxon>
        <taxon>Marasmiineae</taxon>
        <taxon>Mycenaceae</taxon>
        <taxon>Mycena</taxon>
    </lineage>
</organism>
<gene>
    <name evidence="2" type="ORF">B0H16DRAFT_1491088</name>
</gene>
<evidence type="ECO:0000256" key="1">
    <source>
        <dbReference type="SAM" id="MobiDB-lite"/>
    </source>
</evidence>
<keyword evidence="3" id="KW-1185">Reference proteome</keyword>
<dbReference type="EMBL" id="JARKIB010000001">
    <property type="protein sequence ID" value="KAJ7786612.1"/>
    <property type="molecule type" value="Genomic_DNA"/>
</dbReference>
<evidence type="ECO:0000313" key="2">
    <source>
        <dbReference type="EMBL" id="KAJ7786612.1"/>
    </source>
</evidence>